<dbReference type="EMBL" id="KK107536">
    <property type="protein sequence ID" value="EZA49194.1"/>
    <property type="molecule type" value="Genomic_DNA"/>
</dbReference>
<proteinExistence type="predicted"/>
<evidence type="ECO:0000313" key="1">
    <source>
        <dbReference type="EMBL" id="EZA49194.1"/>
    </source>
</evidence>
<protein>
    <submittedName>
        <fullName evidence="1">Uncharacterized protein</fullName>
    </submittedName>
</protein>
<gene>
    <name evidence="1" type="ORF">X777_12603</name>
</gene>
<dbReference type="Proteomes" id="UP000053097">
    <property type="component" value="Unassembled WGS sequence"/>
</dbReference>
<reference evidence="1 2" key="1">
    <citation type="journal article" date="2014" name="Curr. Biol.">
        <title>The genome of the clonal raider ant Cerapachys biroi.</title>
        <authorList>
            <person name="Oxley P.R."/>
            <person name="Ji L."/>
            <person name="Fetter-Pruneda I."/>
            <person name="McKenzie S.K."/>
            <person name="Li C."/>
            <person name="Hu H."/>
            <person name="Zhang G."/>
            <person name="Kronauer D.J."/>
        </authorList>
    </citation>
    <scope>NUCLEOTIDE SEQUENCE [LARGE SCALE GENOMIC DNA]</scope>
</reference>
<sequence length="139" mass="16167">WWDDECTSELRKKRSLYHSFKLHPNIENQGRYISACREFSNFVKKKRRRAFRAFCESLSFSSDTTNAWNTVRSFSRNNQCKRDEGNNNYTDRDKFYSAFDKIAPTNPIPSCTSTSWFSGGCSVSSLAWAPSRVVAPVYF</sequence>
<name>A0A026W2D4_OOCBI</name>
<feature type="non-terminal residue" evidence="1">
    <location>
        <position position="1"/>
    </location>
</feature>
<keyword evidence="2" id="KW-1185">Reference proteome</keyword>
<evidence type="ECO:0000313" key="2">
    <source>
        <dbReference type="Proteomes" id="UP000053097"/>
    </source>
</evidence>
<organism evidence="1 2">
    <name type="scientific">Ooceraea biroi</name>
    <name type="common">Clonal raider ant</name>
    <name type="synonym">Cerapachys biroi</name>
    <dbReference type="NCBI Taxonomy" id="2015173"/>
    <lineage>
        <taxon>Eukaryota</taxon>
        <taxon>Metazoa</taxon>
        <taxon>Ecdysozoa</taxon>
        <taxon>Arthropoda</taxon>
        <taxon>Hexapoda</taxon>
        <taxon>Insecta</taxon>
        <taxon>Pterygota</taxon>
        <taxon>Neoptera</taxon>
        <taxon>Endopterygota</taxon>
        <taxon>Hymenoptera</taxon>
        <taxon>Apocrita</taxon>
        <taxon>Aculeata</taxon>
        <taxon>Formicoidea</taxon>
        <taxon>Formicidae</taxon>
        <taxon>Dorylinae</taxon>
        <taxon>Ooceraea</taxon>
    </lineage>
</organism>
<accession>A0A026W2D4</accession>
<dbReference type="AlphaFoldDB" id="A0A026W2D4"/>